<dbReference type="Proteomes" id="UP001206925">
    <property type="component" value="Unassembled WGS sequence"/>
</dbReference>
<evidence type="ECO:0000313" key="1">
    <source>
        <dbReference type="EMBL" id="KAI7740474.1"/>
    </source>
</evidence>
<proteinExistence type="predicted"/>
<sequence>MFFAITVMSIVLRQLQVLILGCFMFLVSSMARKVHMNLCIGHSGKHFELRIVYKSLSRL</sequence>
<reference evidence="1" key="1">
    <citation type="submission" date="2022-06" db="EMBL/GenBank/DDBJ databases">
        <title>Uncovering the hologenomic basis of an extraordinary plant invasion.</title>
        <authorList>
            <person name="Bieker V.C."/>
            <person name="Martin M.D."/>
            <person name="Gilbert T."/>
            <person name="Hodgins K."/>
            <person name="Battlay P."/>
            <person name="Petersen B."/>
            <person name="Wilson J."/>
        </authorList>
    </citation>
    <scope>NUCLEOTIDE SEQUENCE</scope>
    <source>
        <strain evidence="1">AA19_3_7</strain>
        <tissue evidence="1">Leaf</tissue>
    </source>
</reference>
<evidence type="ECO:0000313" key="2">
    <source>
        <dbReference type="Proteomes" id="UP001206925"/>
    </source>
</evidence>
<name>A0AAD5CFD7_AMBAR</name>
<dbReference type="AlphaFoldDB" id="A0AAD5CFD7"/>
<comment type="caution">
    <text evidence="1">The sequence shown here is derived from an EMBL/GenBank/DDBJ whole genome shotgun (WGS) entry which is preliminary data.</text>
</comment>
<protein>
    <submittedName>
        <fullName evidence="1">Uncharacterized protein</fullName>
    </submittedName>
</protein>
<accession>A0AAD5CFD7</accession>
<dbReference type="EMBL" id="JAMZMK010008424">
    <property type="protein sequence ID" value="KAI7740474.1"/>
    <property type="molecule type" value="Genomic_DNA"/>
</dbReference>
<keyword evidence="2" id="KW-1185">Reference proteome</keyword>
<organism evidence="1 2">
    <name type="scientific">Ambrosia artemisiifolia</name>
    <name type="common">Common ragweed</name>
    <dbReference type="NCBI Taxonomy" id="4212"/>
    <lineage>
        <taxon>Eukaryota</taxon>
        <taxon>Viridiplantae</taxon>
        <taxon>Streptophyta</taxon>
        <taxon>Embryophyta</taxon>
        <taxon>Tracheophyta</taxon>
        <taxon>Spermatophyta</taxon>
        <taxon>Magnoliopsida</taxon>
        <taxon>eudicotyledons</taxon>
        <taxon>Gunneridae</taxon>
        <taxon>Pentapetalae</taxon>
        <taxon>asterids</taxon>
        <taxon>campanulids</taxon>
        <taxon>Asterales</taxon>
        <taxon>Asteraceae</taxon>
        <taxon>Asteroideae</taxon>
        <taxon>Heliantheae alliance</taxon>
        <taxon>Heliantheae</taxon>
        <taxon>Ambrosia</taxon>
    </lineage>
</organism>
<gene>
    <name evidence="1" type="ORF">M8C21_003698</name>
</gene>